<dbReference type="PANTHER" id="PTHR31973:SF187">
    <property type="entry name" value="MUTATOR TRANSPOSASE MUDRA PROTEIN"/>
    <property type="match status" value="1"/>
</dbReference>
<organism evidence="1 2">
    <name type="scientific">Coptis chinensis</name>
    <dbReference type="NCBI Taxonomy" id="261450"/>
    <lineage>
        <taxon>Eukaryota</taxon>
        <taxon>Viridiplantae</taxon>
        <taxon>Streptophyta</taxon>
        <taxon>Embryophyta</taxon>
        <taxon>Tracheophyta</taxon>
        <taxon>Spermatophyta</taxon>
        <taxon>Magnoliopsida</taxon>
        <taxon>Ranunculales</taxon>
        <taxon>Ranunculaceae</taxon>
        <taxon>Coptidoideae</taxon>
        <taxon>Coptis</taxon>
    </lineage>
</organism>
<dbReference type="Proteomes" id="UP000631114">
    <property type="component" value="Unassembled WGS sequence"/>
</dbReference>
<protein>
    <recommendedName>
        <fullName evidence="3">Protein FAR1-RELATED SEQUENCE</fullName>
    </recommendedName>
</protein>
<name>A0A835LPQ0_9MAGN</name>
<keyword evidence="2" id="KW-1185">Reference proteome</keyword>
<dbReference type="PANTHER" id="PTHR31973">
    <property type="entry name" value="POLYPROTEIN, PUTATIVE-RELATED"/>
    <property type="match status" value="1"/>
</dbReference>
<proteinExistence type="predicted"/>
<dbReference type="EMBL" id="JADFTS010000007">
    <property type="protein sequence ID" value="KAF9599064.1"/>
    <property type="molecule type" value="Genomic_DNA"/>
</dbReference>
<evidence type="ECO:0000313" key="1">
    <source>
        <dbReference type="EMBL" id="KAF9599064.1"/>
    </source>
</evidence>
<accession>A0A835LPQ0</accession>
<sequence length="147" mass="17529">MENYIFFFYRHHGLVTYIPKVFPDSYHSFCLWHLKKNVVSKVSIMDIRRSYIEKLFTDCAYATTHDEFVKAMEILRLVSSGVYNYLNEDVPFENWANAYFLGNRRTPGRRRNKRIESKGVKIRKLCKCSRCNQKVYHNRATCPVEIS</sequence>
<gene>
    <name evidence="1" type="ORF">IFM89_033671</name>
</gene>
<evidence type="ECO:0000313" key="2">
    <source>
        <dbReference type="Proteomes" id="UP000631114"/>
    </source>
</evidence>
<dbReference type="AlphaFoldDB" id="A0A835LPQ0"/>
<evidence type="ECO:0008006" key="3">
    <source>
        <dbReference type="Google" id="ProtNLM"/>
    </source>
</evidence>
<comment type="caution">
    <text evidence="1">The sequence shown here is derived from an EMBL/GenBank/DDBJ whole genome shotgun (WGS) entry which is preliminary data.</text>
</comment>
<reference evidence="1 2" key="1">
    <citation type="submission" date="2020-10" db="EMBL/GenBank/DDBJ databases">
        <title>The Coptis chinensis genome and diversification of protoberbering-type alkaloids.</title>
        <authorList>
            <person name="Wang B."/>
            <person name="Shu S."/>
            <person name="Song C."/>
            <person name="Liu Y."/>
        </authorList>
    </citation>
    <scope>NUCLEOTIDE SEQUENCE [LARGE SCALE GENOMIC DNA]</scope>
    <source>
        <strain evidence="1">HL-2020</strain>
        <tissue evidence="1">Leaf</tissue>
    </source>
</reference>